<evidence type="ECO:0000313" key="4">
    <source>
        <dbReference type="Proteomes" id="UP000296216"/>
    </source>
</evidence>
<dbReference type="AlphaFoldDB" id="A0A4D6GVA6"/>
<organism evidence="2 4">
    <name type="scientific">Halobacterium salinarum (strain ATCC 33171 / DSM 3754 / JCM 8978 / NBRC 102687 / NCIMB 764 / 91-R6)</name>
    <dbReference type="NCBI Taxonomy" id="2597657"/>
    <lineage>
        <taxon>Archaea</taxon>
        <taxon>Methanobacteriati</taxon>
        <taxon>Methanobacteriota</taxon>
        <taxon>Stenosarchaea group</taxon>
        <taxon>Halobacteria</taxon>
        <taxon>Halobacteriales</taxon>
        <taxon>Halobacteriaceae</taxon>
        <taxon>Halobacterium</taxon>
    </lineage>
</organism>
<dbReference type="InterPro" id="IPR013656">
    <property type="entry name" value="PAS_4"/>
</dbReference>
<proteinExistence type="predicted"/>
<protein>
    <submittedName>
        <fullName evidence="3">PAS domain S-box-containing protein</fullName>
    </submittedName>
    <submittedName>
        <fullName evidence="2">Receiver/sensor box protein</fullName>
    </submittedName>
</protein>
<sequence length="317" mass="34295">MDSRTDELDERQAVTDAINVTYVLGSGGGAGERTAARLERVAGDVPIAVTPTTDPMSVSDDAGCVVAETGLHGVDIVSVVARLADADVPVVVVDDPDGSVAAGSAIDAGATAHVRARPDGDTARVLANRVRTAVERRRDRESMSHTERRLRRVIDSLPQCVLEKTLDGEYLLVNDSGASNYGLDPDAVEGHREDEFLPPDLVERFHREDEQVIADDEALHIPEQHVDDRVIGDDRVEEVYKLPFDDPDTDADTVLTVVADVTTAYERRHRLAGAATHIEDAISQMASADPDHDRIRSLLDAAHEYAVGDSERAVDPQ</sequence>
<reference evidence="2 4" key="1">
    <citation type="journal article" date="2019" name="Microbiol. Resour. Announc.">
        <title>The Genome Sequence of the Halobacterium salinarum Type Strain Is Closely Related to That of Laboratory Strains NRC-1 and R1.</title>
        <authorList>
            <person name="Pfeiffer F."/>
            <person name="Marchfelder A."/>
            <person name="Habermann B."/>
            <person name="Dyall-Smith M.L."/>
        </authorList>
    </citation>
    <scope>NUCLEOTIDE SEQUENCE [LARGE SCALE GENOMIC DNA]</scope>
    <source>
        <strain evidence="2">91-R6</strain>
        <strain evidence="4">ATCC 33171 / DSM 3754 / JCM 8978 / NBRC 102687 / NCIMB 764 / 91-R6</strain>
    </source>
</reference>
<evidence type="ECO:0000259" key="1">
    <source>
        <dbReference type="PROSITE" id="PS50112"/>
    </source>
</evidence>
<dbReference type="RefSeq" id="WP_010903277.1">
    <property type="nucleotide sequence ID" value="NZ_VRYN01000001.1"/>
</dbReference>
<dbReference type="SUPFAM" id="SSF55785">
    <property type="entry name" value="PYP-like sensor domain (PAS domain)"/>
    <property type="match status" value="1"/>
</dbReference>
<reference evidence="2" key="3">
    <citation type="journal article" name="MicrobiologyOpen">
        <title>Whole-genome comparison between the type strain of Halobacterium salinarum (DSM 3754(T)) and the laboratory strains R1 and NRC-1.</title>
        <authorList>
            <person name="Pfeiffer F."/>
            <person name="Losensky G."/>
            <person name="Marchfelder A."/>
            <person name="Habermann B."/>
            <person name="Dyall-Smith M."/>
        </authorList>
    </citation>
    <scope>NUCLEOTIDE SEQUENCE</scope>
    <source>
        <strain evidence="2">91-R6</strain>
    </source>
</reference>
<dbReference type="Pfam" id="PF08448">
    <property type="entry name" value="PAS_4"/>
    <property type="match status" value="1"/>
</dbReference>
<name>A0A4D6GVA6_HALS9</name>
<evidence type="ECO:0000313" key="2">
    <source>
        <dbReference type="EMBL" id="QCC45451.1"/>
    </source>
</evidence>
<dbReference type="Proteomes" id="UP000296216">
    <property type="component" value="Chromosome"/>
</dbReference>
<gene>
    <name evidence="3" type="ORF">APQ99_00227</name>
    <name evidence="2" type="ORF">HBSAL_09025</name>
</gene>
<dbReference type="GeneID" id="68694397"/>
<dbReference type="EMBL" id="VRYN01000001">
    <property type="protein sequence ID" value="TYO81717.1"/>
    <property type="molecule type" value="Genomic_DNA"/>
</dbReference>
<dbReference type="EMBL" id="CP038631">
    <property type="protein sequence ID" value="QCC45451.1"/>
    <property type="molecule type" value="Genomic_DNA"/>
</dbReference>
<evidence type="ECO:0000313" key="3">
    <source>
        <dbReference type="EMBL" id="TYO81717.1"/>
    </source>
</evidence>
<reference evidence="3 5" key="2">
    <citation type="submission" date="2019-07" db="EMBL/GenBank/DDBJ databases">
        <title>Genomic Encyclopedia of Archaeal and Bacterial Type Strains, Phase II (KMG-II): from individual species to whole genera.</title>
        <authorList>
            <person name="Goeker M."/>
        </authorList>
    </citation>
    <scope>NUCLEOTIDE SEQUENCE [LARGE SCALE GENOMIC DNA]</scope>
    <source>
        <strain evidence="3 5">DSM 3754</strain>
    </source>
</reference>
<evidence type="ECO:0000313" key="5">
    <source>
        <dbReference type="Proteomes" id="UP000323075"/>
    </source>
</evidence>
<dbReference type="SMART" id="SM00091">
    <property type="entry name" value="PAS"/>
    <property type="match status" value="1"/>
</dbReference>
<dbReference type="Proteomes" id="UP000323075">
    <property type="component" value="Unassembled WGS sequence"/>
</dbReference>
<feature type="domain" description="PAS" evidence="1">
    <location>
        <begin position="146"/>
        <end position="216"/>
    </location>
</feature>
<dbReference type="NCBIfam" id="TIGR00229">
    <property type="entry name" value="sensory_box"/>
    <property type="match status" value="1"/>
</dbReference>
<accession>A0A4D6GVA6</accession>
<dbReference type="InterPro" id="IPR035965">
    <property type="entry name" value="PAS-like_dom_sf"/>
</dbReference>
<dbReference type="InterPro" id="IPR000014">
    <property type="entry name" value="PAS"/>
</dbReference>
<dbReference type="Gene3D" id="3.30.450.20">
    <property type="entry name" value="PAS domain"/>
    <property type="match status" value="1"/>
</dbReference>
<dbReference type="PROSITE" id="PS50112">
    <property type="entry name" value="PAS"/>
    <property type="match status" value="1"/>
</dbReference>